<keyword evidence="2" id="KW-0808">Transferase</keyword>
<evidence type="ECO:0000313" key="3">
    <source>
        <dbReference type="Proteomes" id="UP001156398"/>
    </source>
</evidence>
<comment type="caution">
    <text evidence="2">The sequence shown here is derived from an EMBL/GenBank/DDBJ whole genome shotgun (WGS) entry which is preliminary data.</text>
</comment>
<sequence>MTMGAEETLRLTVGALMSRTGERQRDLAAAIGLTQTQVSRKQSGQVSWSLADCDRLSAHWAIPVPDLLSGPTHAAALLPDNRLAPGRGPALAATDLPAHPGDESVDEPGGAPGDEPVQLPSDTDTVPAVVEAAGWFEADRDPDTGLAIQAVPEPCVLCGVPTPYRGEGWPQHLGGVCPPAHRPAYPATAASTPSTTALPDVTATVLPDVAATAAPAPAEPVAAELPAVDAVEVPAAPTTVVEPTTALASPVRRSPVAGSAAGSATGPGVLTARIRANVSAALEAHGGDVEAATRFLDKKRALVDVMELFKLSRVGGRYEHSEFPPTADILKKRTQRGSDEIWEGRPKWRNLPLVEAAKEAAEPIEVVALDMNAAFLSALKAHLPIGRLEPDTTGIHNRKRSGVHRITPPGWDHQDLPNPLGARQEPGPLWVAEPTLRLLYEASRLDLCDAPVIHESLTSGATEGLAEKLRRALVAARREAIEADDDVMYEYVKSMYSKFVSTIGESTTNRELRRPDWVHIFRAQAFANLWRKAYKLRQAGLAAPESGLVVYEMSGTDELHVRGDWRQVFTEGRAPDQVKLKRAYMIGGR</sequence>
<dbReference type="Proteomes" id="UP001156398">
    <property type="component" value="Unassembled WGS sequence"/>
</dbReference>
<feature type="region of interest" description="Disordered" evidence="1">
    <location>
        <begin position="86"/>
        <end position="122"/>
    </location>
</feature>
<keyword evidence="3" id="KW-1185">Reference proteome</keyword>
<evidence type="ECO:0000313" key="2">
    <source>
        <dbReference type="EMBL" id="MDI5967317.1"/>
    </source>
</evidence>
<proteinExistence type="predicted"/>
<gene>
    <name evidence="2" type="ORF">POF43_032130</name>
</gene>
<organism evidence="2 3">
    <name type="scientific">Streptantibioticus silvisoli</name>
    <dbReference type="NCBI Taxonomy" id="2705255"/>
    <lineage>
        <taxon>Bacteria</taxon>
        <taxon>Bacillati</taxon>
        <taxon>Actinomycetota</taxon>
        <taxon>Actinomycetes</taxon>
        <taxon>Kitasatosporales</taxon>
        <taxon>Streptomycetaceae</taxon>
        <taxon>Streptantibioticus</taxon>
    </lineage>
</organism>
<feature type="region of interest" description="Disordered" evidence="1">
    <location>
        <begin position="392"/>
        <end position="412"/>
    </location>
</feature>
<dbReference type="InterPro" id="IPR010982">
    <property type="entry name" value="Lambda_DNA-bd_dom_sf"/>
</dbReference>
<name>A0ABT6W973_9ACTN</name>
<protein>
    <submittedName>
        <fullName evidence="2">Acyltransferase</fullName>
    </submittedName>
</protein>
<dbReference type="EMBL" id="JAAGKO020000083">
    <property type="protein sequence ID" value="MDI5967317.1"/>
    <property type="molecule type" value="Genomic_DNA"/>
</dbReference>
<evidence type="ECO:0000256" key="1">
    <source>
        <dbReference type="SAM" id="MobiDB-lite"/>
    </source>
</evidence>
<dbReference type="GO" id="GO:0016746">
    <property type="term" value="F:acyltransferase activity"/>
    <property type="evidence" value="ECO:0007669"/>
    <property type="project" value="UniProtKB-KW"/>
</dbReference>
<dbReference type="RefSeq" id="WP_271325150.1">
    <property type="nucleotide sequence ID" value="NZ_JAAGKO020000083.1"/>
</dbReference>
<keyword evidence="2" id="KW-0012">Acyltransferase</keyword>
<accession>A0ABT6W973</accession>
<reference evidence="2 3" key="1">
    <citation type="submission" date="2023-05" db="EMBL/GenBank/DDBJ databases">
        <title>Streptantibioticus silvisoli sp. nov., acidotolerant actinomycetes 1 from pine litter.</title>
        <authorList>
            <person name="Swiecimska M."/>
            <person name="Golinska P."/>
            <person name="Sangal V."/>
            <person name="Wachnowicz B."/>
            <person name="Goodfellow M."/>
        </authorList>
    </citation>
    <scope>NUCLEOTIDE SEQUENCE [LARGE SCALE GENOMIC DNA]</scope>
    <source>
        <strain evidence="2 3">SL54</strain>
    </source>
</reference>
<dbReference type="SUPFAM" id="SSF47413">
    <property type="entry name" value="lambda repressor-like DNA-binding domains"/>
    <property type="match status" value="1"/>
</dbReference>